<dbReference type="Gene3D" id="1.10.260.40">
    <property type="entry name" value="lambda repressor-like DNA-binding domains"/>
    <property type="match status" value="1"/>
</dbReference>
<evidence type="ECO:0000313" key="2">
    <source>
        <dbReference type="EMBL" id="RXK17081.1"/>
    </source>
</evidence>
<dbReference type="CDD" id="cd00093">
    <property type="entry name" value="HTH_XRE"/>
    <property type="match status" value="1"/>
</dbReference>
<feature type="domain" description="HTH cro/C1-type" evidence="1">
    <location>
        <begin position="20"/>
        <end position="77"/>
    </location>
</feature>
<dbReference type="RefSeq" id="WP_114842993.1">
    <property type="nucleotide sequence ID" value="NZ_CP031219.1"/>
</dbReference>
<evidence type="ECO:0000313" key="3">
    <source>
        <dbReference type="Proteomes" id="UP000290092"/>
    </source>
</evidence>
<dbReference type="SUPFAM" id="SSF47413">
    <property type="entry name" value="lambda repressor-like DNA-binding domains"/>
    <property type="match status" value="1"/>
</dbReference>
<accession>A0AAX2ALW3</accession>
<keyword evidence="3" id="KW-1185">Reference proteome</keyword>
<reference evidence="2 3" key="1">
    <citation type="submission" date="2017-09" db="EMBL/GenBank/DDBJ databases">
        <title>Genomics of the genus Arcobacter.</title>
        <authorList>
            <person name="Perez-Cataluna A."/>
            <person name="Figueras M.J."/>
            <person name="Salas-Masso N."/>
        </authorList>
    </citation>
    <scope>NUCLEOTIDE SEQUENCE [LARGE SCALE GENOMIC DNA]</scope>
    <source>
        <strain evidence="2 3">CECT 7386</strain>
    </source>
</reference>
<dbReference type="InterPro" id="IPR001387">
    <property type="entry name" value="Cro/C1-type_HTH"/>
</dbReference>
<dbReference type="Pfam" id="PF01381">
    <property type="entry name" value="HTH_3"/>
    <property type="match status" value="1"/>
</dbReference>
<dbReference type="AlphaFoldDB" id="A0AAX2ALW3"/>
<proteinExistence type="predicted"/>
<name>A0AAX2ALW3_9BACT</name>
<dbReference type="GO" id="GO:0003677">
    <property type="term" value="F:DNA binding"/>
    <property type="evidence" value="ECO:0007669"/>
    <property type="project" value="InterPro"/>
</dbReference>
<organism evidence="2 3">
    <name type="scientific">Malaciobacter mytili LMG 24559</name>
    <dbReference type="NCBI Taxonomy" id="1032238"/>
    <lineage>
        <taxon>Bacteria</taxon>
        <taxon>Pseudomonadati</taxon>
        <taxon>Campylobacterota</taxon>
        <taxon>Epsilonproteobacteria</taxon>
        <taxon>Campylobacterales</taxon>
        <taxon>Arcobacteraceae</taxon>
        <taxon>Malaciobacter</taxon>
    </lineage>
</organism>
<dbReference type="EMBL" id="NXID01000001">
    <property type="protein sequence ID" value="RXK17081.1"/>
    <property type="molecule type" value="Genomic_DNA"/>
</dbReference>
<sequence>MKDIDNFNLEQFHKKIGNNVKQIRIQKGISQLALSHAIGHKSVSVISYAEIYHKGYHFNLEHLGKIAYVLDVEISEFFK</sequence>
<dbReference type="KEGG" id="amyt:AMYT_2650"/>
<comment type="caution">
    <text evidence="2">The sequence shown here is derived from an EMBL/GenBank/DDBJ whole genome shotgun (WGS) entry which is preliminary data.</text>
</comment>
<evidence type="ECO:0000259" key="1">
    <source>
        <dbReference type="PROSITE" id="PS50943"/>
    </source>
</evidence>
<gene>
    <name evidence="2" type="ORF">CP985_00285</name>
</gene>
<dbReference type="Proteomes" id="UP000290092">
    <property type="component" value="Unassembled WGS sequence"/>
</dbReference>
<protein>
    <submittedName>
        <fullName evidence="2">Transcriptional regulator</fullName>
    </submittedName>
</protein>
<dbReference type="InterPro" id="IPR010982">
    <property type="entry name" value="Lambda_DNA-bd_dom_sf"/>
</dbReference>
<dbReference type="SMART" id="SM00530">
    <property type="entry name" value="HTH_XRE"/>
    <property type="match status" value="1"/>
</dbReference>
<dbReference type="PROSITE" id="PS50943">
    <property type="entry name" value="HTH_CROC1"/>
    <property type="match status" value="1"/>
</dbReference>